<feature type="transmembrane region" description="Helical" evidence="7">
    <location>
        <begin position="188"/>
        <end position="206"/>
    </location>
</feature>
<evidence type="ECO:0000256" key="3">
    <source>
        <dbReference type="ARBA" id="ARBA00022741"/>
    </source>
</evidence>
<dbReference type="Pfam" id="PF00005">
    <property type="entry name" value="ABC_tran"/>
    <property type="match status" value="1"/>
</dbReference>
<sequence length="589" mass="64810">MSKNRKLHPATIWRLLRRLSPHARPYRTKLALGFLAMCFVALAEIIRPWPVKIVFDGILIPQEQPDFVMTQVLSWVGSGQSLLWLCCIAILGIAVLGGLAGYVQSTLIAGVGQRVVADIRLDLYRHVQRLSHSFHDSVSTAEIVSRLTSDVRMMRDLLIEAGVLFAARSLVLIGTVLIMALMDWRLTLAAMAILPALAFLTHRYGGRIKDAARHQRRGEGRIAVVMTEGISGISLVKGFANEAYEEARFSEQNLSSAEAGVMATRISAEMDRLVQVVLAIGTCLVMWYGVTRVQAGGISPGDLLVFTAYLTTLHKPIRRMSSMSARVAKATASGERLLEVLDLNPEITDRPNARKAHSLRRWISIIDLTFAYPGCEPVLKNATLTLRAGETVALVGPSGMGKSSVAKLLMRFYEPQSGRILLDGTDIRDLTLDSLREQIAVVLQDSPLFAATIRENIAYGRLDADEEDIAAAARASGADRFIRRLPQGYDTVLGERGETLSGGQRQRIAIARALLRDAPILILDEPLTGLDRTTAAELVQTLKMISRDRTTLLIAHDDLTLSMADRIVHLVDRKFAEDGFPPLVLERKA</sequence>
<feature type="transmembrane region" description="Helical" evidence="7">
    <location>
        <begin position="157"/>
        <end position="182"/>
    </location>
</feature>
<dbReference type="InterPro" id="IPR011527">
    <property type="entry name" value="ABC1_TM_dom"/>
</dbReference>
<dbReference type="InterPro" id="IPR039421">
    <property type="entry name" value="Type_1_exporter"/>
</dbReference>
<name>A0ABY8Q981_9RHOB</name>
<evidence type="ECO:0000256" key="1">
    <source>
        <dbReference type="ARBA" id="ARBA00004651"/>
    </source>
</evidence>
<dbReference type="PANTHER" id="PTHR43394:SF1">
    <property type="entry name" value="ATP-BINDING CASSETTE SUB-FAMILY B MEMBER 10, MITOCHONDRIAL"/>
    <property type="match status" value="1"/>
</dbReference>
<dbReference type="InterPro" id="IPR003593">
    <property type="entry name" value="AAA+_ATPase"/>
</dbReference>
<accession>A0ABY8Q981</accession>
<evidence type="ECO:0000256" key="2">
    <source>
        <dbReference type="ARBA" id="ARBA00022692"/>
    </source>
</evidence>
<dbReference type="Gene3D" id="1.20.1560.10">
    <property type="entry name" value="ABC transporter type 1, transmembrane domain"/>
    <property type="match status" value="1"/>
</dbReference>
<keyword evidence="2 7" id="KW-0812">Transmembrane</keyword>
<dbReference type="SUPFAM" id="SSF52540">
    <property type="entry name" value="P-loop containing nucleoside triphosphate hydrolases"/>
    <property type="match status" value="1"/>
</dbReference>
<dbReference type="PROSITE" id="PS50893">
    <property type="entry name" value="ABC_TRANSPORTER_2"/>
    <property type="match status" value="1"/>
</dbReference>
<dbReference type="PANTHER" id="PTHR43394">
    <property type="entry name" value="ATP-DEPENDENT PERMEASE MDL1, MITOCHONDRIAL"/>
    <property type="match status" value="1"/>
</dbReference>
<feature type="transmembrane region" description="Helical" evidence="7">
    <location>
        <begin position="82"/>
        <end position="103"/>
    </location>
</feature>
<dbReference type="InterPro" id="IPR003439">
    <property type="entry name" value="ABC_transporter-like_ATP-bd"/>
</dbReference>
<comment type="subcellular location">
    <subcellularLocation>
        <location evidence="1">Cell membrane</location>
        <topology evidence="1">Multi-pass membrane protein</topology>
    </subcellularLocation>
</comment>
<evidence type="ECO:0000313" key="10">
    <source>
        <dbReference type="EMBL" id="WGV16596.1"/>
    </source>
</evidence>
<proteinExistence type="predicted"/>
<organism evidence="10 11">
    <name type="scientific">Fuscovulum ytuae</name>
    <dbReference type="NCBI Taxonomy" id="3042299"/>
    <lineage>
        <taxon>Bacteria</taxon>
        <taxon>Pseudomonadati</taxon>
        <taxon>Pseudomonadota</taxon>
        <taxon>Alphaproteobacteria</taxon>
        <taxon>Rhodobacterales</taxon>
        <taxon>Paracoccaceae</taxon>
        <taxon>Fuscovulum</taxon>
    </lineage>
</organism>
<dbReference type="InterPro" id="IPR036640">
    <property type="entry name" value="ABC1_TM_sf"/>
</dbReference>
<evidence type="ECO:0000259" key="8">
    <source>
        <dbReference type="PROSITE" id="PS50893"/>
    </source>
</evidence>
<evidence type="ECO:0000256" key="4">
    <source>
        <dbReference type="ARBA" id="ARBA00022840"/>
    </source>
</evidence>
<dbReference type="EMBL" id="CP124535">
    <property type="protein sequence ID" value="WGV16596.1"/>
    <property type="molecule type" value="Genomic_DNA"/>
</dbReference>
<gene>
    <name evidence="10" type="ORF">QF092_01925</name>
</gene>
<keyword evidence="4 10" id="KW-0067">ATP-binding</keyword>
<keyword evidence="3" id="KW-0547">Nucleotide-binding</keyword>
<dbReference type="InterPro" id="IPR027417">
    <property type="entry name" value="P-loop_NTPase"/>
</dbReference>
<keyword evidence="6 7" id="KW-0472">Membrane</keyword>
<dbReference type="SMART" id="SM00382">
    <property type="entry name" value="AAA"/>
    <property type="match status" value="1"/>
</dbReference>
<dbReference type="Gene3D" id="3.40.50.300">
    <property type="entry name" value="P-loop containing nucleotide triphosphate hydrolases"/>
    <property type="match status" value="1"/>
</dbReference>
<dbReference type="CDD" id="cd18564">
    <property type="entry name" value="ABC_6TM_exporter_like"/>
    <property type="match status" value="1"/>
</dbReference>
<keyword evidence="11" id="KW-1185">Reference proteome</keyword>
<dbReference type="RefSeq" id="WP_281467107.1">
    <property type="nucleotide sequence ID" value="NZ_CP124535.1"/>
</dbReference>
<dbReference type="Proteomes" id="UP001230978">
    <property type="component" value="Chromosome"/>
</dbReference>
<dbReference type="GO" id="GO:0005524">
    <property type="term" value="F:ATP binding"/>
    <property type="evidence" value="ECO:0007669"/>
    <property type="project" value="UniProtKB-KW"/>
</dbReference>
<feature type="domain" description="ABC transmembrane type-1" evidence="9">
    <location>
        <begin position="31"/>
        <end position="329"/>
    </location>
</feature>
<dbReference type="InterPro" id="IPR017871">
    <property type="entry name" value="ABC_transporter-like_CS"/>
</dbReference>
<dbReference type="PROSITE" id="PS50929">
    <property type="entry name" value="ABC_TM1F"/>
    <property type="match status" value="1"/>
</dbReference>
<dbReference type="PROSITE" id="PS00211">
    <property type="entry name" value="ABC_TRANSPORTER_1"/>
    <property type="match status" value="1"/>
</dbReference>
<keyword evidence="5 7" id="KW-1133">Transmembrane helix</keyword>
<evidence type="ECO:0000256" key="6">
    <source>
        <dbReference type="ARBA" id="ARBA00023136"/>
    </source>
</evidence>
<reference evidence="10 11" key="1">
    <citation type="submission" date="2023-04" db="EMBL/GenBank/DDBJ databases">
        <title>YMD61, complete Genome.</title>
        <authorList>
            <person name="Zhang J."/>
        </authorList>
    </citation>
    <scope>NUCLEOTIDE SEQUENCE [LARGE SCALE GENOMIC DNA]</scope>
    <source>
        <strain evidence="10 11">YMD61</strain>
    </source>
</reference>
<evidence type="ECO:0000313" key="11">
    <source>
        <dbReference type="Proteomes" id="UP001230978"/>
    </source>
</evidence>
<protein>
    <submittedName>
        <fullName evidence="10">ABC transporter ATP-binding protein</fullName>
    </submittedName>
</protein>
<feature type="transmembrane region" description="Helical" evidence="7">
    <location>
        <begin position="273"/>
        <end position="290"/>
    </location>
</feature>
<evidence type="ECO:0000256" key="5">
    <source>
        <dbReference type="ARBA" id="ARBA00022989"/>
    </source>
</evidence>
<feature type="domain" description="ABC transporter" evidence="8">
    <location>
        <begin position="363"/>
        <end position="589"/>
    </location>
</feature>
<evidence type="ECO:0000259" key="9">
    <source>
        <dbReference type="PROSITE" id="PS50929"/>
    </source>
</evidence>
<dbReference type="SUPFAM" id="SSF90123">
    <property type="entry name" value="ABC transporter transmembrane region"/>
    <property type="match status" value="1"/>
</dbReference>
<dbReference type="Pfam" id="PF00664">
    <property type="entry name" value="ABC_membrane"/>
    <property type="match status" value="1"/>
</dbReference>
<evidence type="ECO:0000256" key="7">
    <source>
        <dbReference type="SAM" id="Phobius"/>
    </source>
</evidence>